<keyword evidence="3" id="KW-1185">Reference proteome</keyword>
<dbReference type="OrthoDB" id="674604at2759"/>
<accession>C7ZFI0</accession>
<protein>
    <recommendedName>
        <fullName evidence="1">NACHT-NTPase and P-loop NTPases N-terminal domain-containing protein</fullName>
    </recommendedName>
</protein>
<dbReference type="STRING" id="660122.C7ZFI0"/>
<dbReference type="RefSeq" id="XP_003042960.1">
    <property type="nucleotide sequence ID" value="XM_003042914.1"/>
</dbReference>
<organism evidence="2 3">
    <name type="scientific">Fusarium vanettenii (strain ATCC MYA-4622 / CBS 123669 / FGSC 9596 / NRRL 45880 / 77-13-4)</name>
    <name type="common">Fusarium solani subsp. pisi</name>
    <dbReference type="NCBI Taxonomy" id="660122"/>
    <lineage>
        <taxon>Eukaryota</taxon>
        <taxon>Fungi</taxon>
        <taxon>Dikarya</taxon>
        <taxon>Ascomycota</taxon>
        <taxon>Pezizomycotina</taxon>
        <taxon>Sordariomycetes</taxon>
        <taxon>Hypocreomycetidae</taxon>
        <taxon>Hypocreales</taxon>
        <taxon>Nectriaceae</taxon>
        <taxon>Fusarium</taxon>
        <taxon>Fusarium solani species complex</taxon>
        <taxon>Fusarium vanettenii</taxon>
    </lineage>
</organism>
<gene>
    <name evidence="2" type="ORF">NECHADRAFT_78331</name>
</gene>
<feature type="domain" description="NACHT-NTPase and P-loop NTPases N-terminal" evidence="1">
    <location>
        <begin position="10"/>
        <end position="131"/>
    </location>
</feature>
<name>C7ZFI0_FUSV7</name>
<sequence>MLAADVTGVISSIITIIDTSIKIYRAAVNASDLPQSFGDAAARLPLVQDTLRLATGGLNEDALDAESHATLTLALEKCTNRAAVLLDIFQIVIPSERASRRERYLRALKTIPQAEKVESLMSGILVDLQLLATNHAVRAATRQQMERLMSKIMIQDQPARRPPIILNNSGSGRQYVHCGTGDQNVVSGTATQINGPFSGGTWNFYER</sequence>
<dbReference type="AlphaFoldDB" id="C7ZFI0"/>
<dbReference type="OMA" id="SQFNNAD"/>
<dbReference type="InParanoid" id="C7ZFI0"/>
<dbReference type="InterPro" id="IPR031352">
    <property type="entry name" value="SesA"/>
</dbReference>
<dbReference type="EMBL" id="GG698923">
    <property type="protein sequence ID" value="EEU37247.1"/>
    <property type="molecule type" value="Genomic_DNA"/>
</dbReference>
<dbReference type="KEGG" id="nhe:NECHADRAFT_78331"/>
<reference evidence="2 3" key="1">
    <citation type="journal article" date="2009" name="PLoS Genet.">
        <title>The genome of Nectria haematococca: contribution of supernumerary chromosomes to gene expansion.</title>
        <authorList>
            <person name="Coleman J.J."/>
            <person name="Rounsley S.D."/>
            <person name="Rodriguez-Carres M."/>
            <person name="Kuo A."/>
            <person name="Wasmann C.C."/>
            <person name="Grimwood J."/>
            <person name="Schmutz J."/>
            <person name="Taga M."/>
            <person name="White G.J."/>
            <person name="Zhou S."/>
            <person name="Schwartz D.C."/>
            <person name="Freitag M."/>
            <person name="Ma L.J."/>
            <person name="Danchin E.G."/>
            <person name="Henrissat B."/>
            <person name="Coutinho P.M."/>
            <person name="Nelson D.R."/>
            <person name="Straney D."/>
            <person name="Napoli C.A."/>
            <person name="Barker B.M."/>
            <person name="Gribskov M."/>
            <person name="Rep M."/>
            <person name="Kroken S."/>
            <person name="Molnar I."/>
            <person name="Rensing C."/>
            <person name="Kennell J.C."/>
            <person name="Zamora J."/>
            <person name="Farman M.L."/>
            <person name="Selker E.U."/>
            <person name="Salamov A."/>
            <person name="Shapiro H."/>
            <person name="Pangilinan J."/>
            <person name="Lindquist E."/>
            <person name="Lamers C."/>
            <person name="Grigoriev I.V."/>
            <person name="Geiser D.M."/>
            <person name="Covert S.F."/>
            <person name="Temporini E."/>
            <person name="Vanetten H.D."/>
        </authorList>
    </citation>
    <scope>NUCLEOTIDE SEQUENCE [LARGE SCALE GENOMIC DNA]</scope>
    <source>
        <strain evidence="3">ATCC MYA-4622 / CBS 123669 / FGSC 9596 / NRRL 45880 / 77-13-4</strain>
    </source>
</reference>
<dbReference type="GeneID" id="9665006"/>
<dbReference type="HOGENOM" id="CLU_080513_1_0_1"/>
<evidence type="ECO:0000259" key="1">
    <source>
        <dbReference type="Pfam" id="PF17107"/>
    </source>
</evidence>
<proteinExistence type="predicted"/>
<evidence type="ECO:0000313" key="2">
    <source>
        <dbReference type="EMBL" id="EEU37247.1"/>
    </source>
</evidence>
<dbReference type="Pfam" id="PF17107">
    <property type="entry name" value="SesA"/>
    <property type="match status" value="1"/>
</dbReference>
<dbReference type="VEuPathDB" id="FungiDB:NECHADRAFT_78331"/>
<dbReference type="Proteomes" id="UP000005206">
    <property type="component" value="Chromosome 3"/>
</dbReference>
<evidence type="ECO:0000313" key="3">
    <source>
        <dbReference type="Proteomes" id="UP000005206"/>
    </source>
</evidence>
<dbReference type="eggNOG" id="ENOG502SUG7">
    <property type="taxonomic scope" value="Eukaryota"/>
</dbReference>